<dbReference type="CDD" id="cd12108">
    <property type="entry name" value="Hr-like"/>
    <property type="match status" value="1"/>
</dbReference>
<feature type="domain" description="Hemerythrin-like" evidence="2">
    <location>
        <begin position="3"/>
        <end position="117"/>
    </location>
</feature>
<evidence type="ECO:0000256" key="1">
    <source>
        <dbReference type="SAM" id="MobiDB-lite"/>
    </source>
</evidence>
<feature type="region of interest" description="Disordered" evidence="1">
    <location>
        <begin position="143"/>
        <end position="184"/>
    </location>
</feature>
<feature type="compositionally biased region" description="Basic and acidic residues" evidence="1">
    <location>
        <begin position="171"/>
        <end position="184"/>
    </location>
</feature>
<comment type="caution">
    <text evidence="3">The sequence shown here is derived from an EMBL/GenBank/DDBJ whole genome shotgun (WGS) entry which is preliminary data.</text>
</comment>
<dbReference type="InterPro" id="IPR012312">
    <property type="entry name" value="Hemerythrin-like"/>
</dbReference>
<organism evidence="3 4">
    <name type="scientific">Phytomonospora endophytica</name>
    <dbReference type="NCBI Taxonomy" id="714109"/>
    <lineage>
        <taxon>Bacteria</taxon>
        <taxon>Bacillati</taxon>
        <taxon>Actinomycetota</taxon>
        <taxon>Actinomycetes</taxon>
        <taxon>Micromonosporales</taxon>
        <taxon>Micromonosporaceae</taxon>
        <taxon>Phytomonospora</taxon>
    </lineage>
</organism>
<protein>
    <submittedName>
        <fullName evidence="3">Hemerythrin superfamily protein</fullName>
    </submittedName>
</protein>
<keyword evidence="4" id="KW-1185">Reference proteome</keyword>
<gene>
    <name evidence="3" type="ORF">HNR73_004084</name>
</gene>
<dbReference type="PANTHER" id="PTHR35585:SF1">
    <property type="entry name" value="HHE DOMAIN PROTEIN (AFU_ORTHOLOGUE AFUA_4G00730)"/>
    <property type="match status" value="1"/>
</dbReference>
<evidence type="ECO:0000313" key="3">
    <source>
        <dbReference type="EMBL" id="MBB6036216.1"/>
    </source>
</evidence>
<dbReference type="Pfam" id="PF01814">
    <property type="entry name" value="Hemerythrin"/>
    <property type="match status" value="1"/>
</dbReference>
<dbReference type="PANTHER" id="PTHR35585">
    <property type="entry name" value="HHE DOMAIN PROTEIN (AFU_ORTHOLOGUE AFUA_4G00730)"/>
    <property type="match status" value="1"/>
</dbReference>
<dbReference type="EMBL" id="JACHGT010000008">
    <property type="protein sequence ID" value="MBB6036216.1"/>
    <property type="molecule type" value="Genomic_DNA"/>
</dbReference>
<accession>A0A841FJ41</accession>
<sequence>MDAVTAIMNDHRVFERFFAALRVGDGDPAALLAEIEARLHAHSIAEEDHVYPALVREDPSEVGDVHHGVKEHREAEEKLAAAKKALGTAGFADACTEFIHAVTHHVEEEETDILPALRDSTPKAKLEQLGAAFEQRRLAELADAGYTDPDGTRESLYEQARQADVPGRSSMNKDELRRAVEESN</sequence>
<dbReference type="AlphaFoldDB" id="A0A841FJ41"/>
<evidence type="ECO:0000259" key="2">
    <source>
        <dbReference type="Pfam" id="PF01814"/>
    </source>
</evidence>
<dbReference type="Gene3D" id="1.20.120.520">
    <property type="entry name" value="nmb1532 protein domain like"/>
    <property type="match status" value="1"/>
</dbReference>
<dbReference type="Proteomes" id="UP000548476">
    <property type="component" value="Unassembled WGS sequence"/>
</dbReference>
<evidence type="ECO:0000313" key="4">
    <source>
        <dbReference type="Proteomes" id="UP000548476"/>
    </source>
</evidence>
<name>A0A841FJ41_9ACTN</name>
<dbReference type="RefSeq" id="WP_184789048.1">
    <property type="nucleotide sequence ID" value="NZ_BONT01000046.1"/>
</dbReference>
<reference evidence="3 4" key="1">
    <citation type="submission" date="2020-08" db="EMBL/GenBank/DDBJ databases">
        <title>Genomic Encyclopedia of Type Strains, Phase IV (KMG-IV): sequencing the most valuable type-strain genomes for metagenomic binning, comparative biology and taxonomic classification.</title>
        <authorList>
            <person name="Goeker M."/>
        </authorList>
    </citation>
    <scope>NUCLEOTIDE SEQUENCE [LARGE SCALE GENOMIC DNA]</scope>
    <source>
        <strain evidence="3 4">YIM 65646</strain>
    </source>
</reference>
<proteinExistence type="predicted"/>